<sequence length="178" mass="20083">MENLNTQMDDQLKNRVAELNRANDENRDGRLDAADLKAQLNRIEAQLELQDQQNRGIIANQRKRMVLSVVLCVIILAALAFFSWRMNEAYVNVMDACNRVNDLADTVQTSLDTLDQAQLDSMMQDLPEITAQLKKVDVDALNKVLTELPALMDTVNSLQTQVKNISNWFSSLGSVFGR</sequence>
<evidence type="ECO:0008006" key="5">
    <source>
        <dbReference type="Google" id="ProtNLM"/>
    </source>
</evidence>
<feature type="transmembrane region" description="Helical" evidence="2">
    <location>
        <begin position="65"/>
        <end position="84"/>
    </location>
</feature>
<keyword evidence="4" id="KW-1185">Reference proteome</keyword>
<feature type="coiled-coil region" evidence="1">
    <location>
        <begin position="19"/>
        <end position="53"/>
    </location>
</feature>
<dbReference type="EMBL" id="FUYF01000025">
    <property type="protein sequence ID" value="SKA95218.1"/>
    <property type="molecule type" value="Genomic_DNA"/>
</dbReference>
<name>A0A1T4Y151_9FIRM</name>
<protein>
    <recommendedName>
        <fullName evidence="5">EF-hand domain-containing protein</fullName>
    </recommendedName>
</protein>
<dbReference type="InterPro" id="IPR018247">
    <property type="entry name" value="EF_Hand_1_Ca_BS"/>
</dbReference>
<reference evidence="3 4" key="1">
    <citation type="submission" date="2017-02" db="EMBL/GenBank/DDBJ databases">
        <authorList>
            <person name="Peterson S.W."/>
        </authorList>
    </citation>
    <scope>NUCLEOTIDE SEQUENCE [LARGE SCALE GENOMIC DNA]</scope>
    <source>
        <strain evidence="3 4">ATCC 27749</strain>
    </source>
</reference>
<keyword evidence="1" id="KW-0175">Coiled coil</keyword>
<evidence type="ECO:0000256" key="1">
    <source>
        <dbReference type="SAM" id="Coils"/>
    </source>
</evidence>
<gene>
    <name evidence="3" type="ORF">SAMN02745178_02590</name>
</gene>
<organism evidence="3 4">
    <name type="scientific">Gemmiger formicilis</name>
    <dbReference type="NCBI Taxonomy" id="745368"/>
    <lineage>
        <taxon>Bacteria</taxon>
        <taxon>Bacillati</taxon>
        <taxon>Bacillota</taxon>
        <taxon>Clostridia</taxon>
        <taxon>Eubacteriales</taxon>
        <taxon>Gemmiger</taxon>
    </lineage>
</organism>
<evidence type="ECO:0000256" key="2">
    <source>
        <dbReference type="SAM" id="Phobius"/>
    </source>
</evidence>
<proteinExistence type="predicted"/>
<dbReference type="Proteomes" id="UP000190286">
    <property type="component" value="Unassembled WGS sequence"/>
</dbReference>
<keyword evidence="2" id="KW-0812">Transmembrane</keyword>
<dbReference type="STRING" id="745368.SAMN02745178_02590"/>
<keyword evidence="2" id="KW-1133">Transmembrane helix</keyword>
<dbReference type="RefSeq" id="WP_078785413.1">
    <property type="nucleotide sequence ID" value="NZ_FUYF01000025.1"/>
</dbReference>
<dbReference type="OrthoDB" id="1862874at2"/>
<evidence type="ECO:0000313" key="3">
    <source>
        <dbReference type="EMBL" id="SKA95218.1"/>
    </source>
</evidence>
<keyword evidence="2" id="KW-0472">Membrane</keyword>
<dbReference type="GeneID" id="93339022"/>
<accession>A0A1T4Y151</accession>
<dbReference type="PROSITE" id="PS00018">
    <property type="entry name" value="EF_HAND_1"/>
    <property type="match status" value="1"/>
</dbReference>
<dbReference type="AlphaFoldDB" id="A0A1T4Y151"/>
<evidence type="ECO:0000313" key="4">
    <source>
        <dbReference type="Proteomes" id="UP000190286"/>
    </source>
</evidence>